<reference evidence="3 4" key="2">
    <citation type="submission" date="2024-10" db="EMBL/GenBank/DDBJ databases">
        <authorList>
            <person name="Ryan C."/>
        </authorList>
    </citation>
    <scope>NUCLEOTIDE SEQUENCE [LARGE SCALE GENOMIC DNA]</scope>
</reference>
<dbReference type="Proteomes" id="UP001497457">
    <property type="component" value="Chromosome 8b"/>
</dbReference>
<dbReference type="EMBL" id="OZ075118">
    <property type="protein sequence ID" value="CAL5092153.1"/>
    <property type="molecule type" value="Genomic_DNA"/>
</dbReference>
<name>A0ABC9GDR5_9POAL</name>
<protein>
    <recommendedName>
        <fullName evidence="2">DUF7378 domain-containing protein</fullName>
    </recommendedName>
</protein>
<evidence type="ECO:0000313" key="3">
    <source>
        <dbReference type="EMBL" id="CAL5092153.1"/>
    </source>
</evidence>
<feature type="transmembrane region" description="Helical" evidence="1">
    <location>
        <begin position="87"/>
        <end position="111"/>
    </location>
</feature>
<keyword evidence="4" id="KW-1185">Reference proteome</keyword>
<evidence type="ECO:0000256" key="1">
    <source>
        <dbReference type="SAM" id="Phobius"/>
    </source>
</evidence>
<sequence>MPPPAPPLPYARTVEEVNSRAAGIPRAFRRLILWAPPSPTVGEETKLERPALWVPAVLLPCVVLGISAALTVFFYTDMPDLAASAPWRGPAVMLGGVFPAVLMVVLGYMHLFLPRAPLVLRDALIDVGLGCIGVPLWCAGALVACFGSTWVFIAMACLVAVLVAGVLAFWVCLDRVYG</sequence>
<evidence type="ECO:0000259" key="2">
    <source>
        <dbReference type="Pfam" id="PF24095"/>
    </source>
</evidence>
<evidence type="ECO:0000313" key="4">
    <source>
        <dbReference type="Proteomes" id="UP001497457"/>
    </source>
</evidence>
<keyword evidence="1" id="KW-0472">Membrane</keyword>
<keyword evidence="1" id="KW-1133">Transmembrane helix</keyword>
<proteinExistence type="predicted"/>
<keyword evidence="1" id="KW-0812">Transmembrane</keyword>
<feature type="transmembrane region" description="Helical" evidence="1">
    <location>
        <begin position="123"/>
        <end position="144"/>
    </location>
</feature>
<feature type="transmembrane region" description="Helical" evidence="1">
    <location>
        <begin position="150"/>
        <end position="173"/>
    </location>
</feature>
<feature type="domain" description="DUF7378" evidence="2">
    <location>
        <begin position="39"/>
        <end position="178"/>
    </location>
</feature>
<reference evidence="4" key="1">
    <citation type="submission" date="2024-06" db="EMBL/GenBank/DDBJ databases">
        <authorList>
            <person name="Ryan C."/>
        </authorList>
    </citation>
    <scope>NUCLEOTIDE SEQUENCE [LARGE SCALE GENOMIC DNA]</scope>
</reference>
<dbReference type="AlphaFoldDB" id="A0ABC9GDR5"/>
<gene>
    <name evidence="3" type="ORF">URODEC1_LOCUS114738</name>
</gene>
<dbReference type="Pfam" id="PF24095">
    <property type="entry name" value="DUF7378"/>
    <property type="match status" value="1"/>
</dbReference>
<dbReference type="InterPro" id="IPR055802">
    <property type="entry name" value="DUF7378"/>
</dbReference>
<accession>A0ABC9GDR5</accession>
<organism evidence="3 4">
    <name type="scientific">Urochloa decumbens</name>
    <dbReference type="NCBI Taxonomy" id="240449"/>
    <lineage>
        <taxon>Eukaryota</taxon>
        <taxon>Viridiplantae</taxon>
        <taxon>Streptophyta</taxon>
        <taxon>Embryophyta</taxon>
        <taxon>Tracheophyta</taxon>
        <taxon>Spermatophyta</taxon>
        <taxon>Magnoliopsida</taxon>
        <taxon>Liliopsida</taxon>
        <taxon>Poales</taxon>
        <taxon>Poaceae</taxon>
        <taxon>PACMAD clade</taxon>
        <taxon>Panicoideae</taxon>
        <taxon>Panicodae</taxon>
        <taxon>Paniceae</taxon>
        <taxon>Melinidinae</taxon>
        <taxon>Urochloa</taxon>
    </lineage>
</organism>
<feature type="transmembrane region" description="Helical" evidence="1">
    <location>
        <begin position="52"/>
        <end position="75"/>
    </location>
</feature>